<dbReference type="GO" id="GO:0005634">
    <property type="term" value="C:nucleus"/>
    <property type="evidence" value="ECO:0007669"/>
    <property type="project" value="TreeGrafter"/>
</dbReference>
<dbReference type="OrthoDB" id="428774at2759"/>
<dbReference type="OMA" id="IKIWNHY"/>
<dbReference type="GO" id="GO:0051480">
    <property type="term" value="P:regulation of cytosolic calcium ion concentration"/>
    <property type="evidence" value="ECO:0007669"/>
    <property type="project" value="TreeGrafter"/>
</dbReference>
<dbReference type="InterPro" id="IPR018247">
    <property type="entry name" value="EF_Hand_1_Ca_BS"/>
</dbReference>
<dbReference type="CDD" id="cd15902">
    <property type="entry name" value="EFh_HEF"/>
    <property type="match status" value="1"/>
</dbReference>
<protein>
    <recommendedName>
        <fullName evidence="2">EF-hand domain-containing protein</fullName>
    </recommendedName>
</protein>
<dbReference type="PANTHER" id="PTHR19972">
    <property type="entry name" value="CALBINDIN"/>
    <property type="match status" value="1"/>
</dbReference>
<name>A0A913XKH1_EXADI</name>
<sequence>MAFKGKINSRDFVKIFNKFDADGNGYIEKEEVDAFLKVLFKEKHGKDLSKAEIDTFKKDVMSQYDENCDGKFTMDELRKILDVEECLLAQYNLNQPLTSVDFIKIWNHYDVDKNGYLDRAELEGLIFELKLATGEGRPIDARQVKDLVDAIFDLYDSNKDGKIQLNELSRQIPVEDNFLAQFQCGDSLTKEEFEKMFRHYDQDASGEIEGDEITALLNDVLRSQGVSETPQDQLQSFKEQILQMFDENKDGKLSKSELQMLFGCK</sequence>
<dbReference type="InterPro" id="IPR051001">
    <property type="entry name" value="Calbindin_Ca-bind"/>
</dbReference>
<dbReference type="PROSITE" id="PS50222">
    <property type="entry name" value="EF_HAND_2"/>
    <property type="match status" value="6"/>
</dbReference>
<dbReference type="Gene3D" id="1.10.238.10">
    <property type="entry name" value="EF-hand"/>
    <property type="match status" value="3"/>
</dbReference>
<dbReference type="Pfam" id="PF13499">
    <property type="entry name" value="EF-hand_7"/>
    <property type="match status" value="3"/>
</dbReference>
<feature type="domain" description="EF-hand" evidence="2">
    <location>
        <begin position="143"/>
        <end position="178"/>
    </location>
</feature>
<feature type="domain" description="EF-hand" evidence="2">
    <location>
        <begin position="7"/>
        <end position="42"/>
    </location>
</feature>
<proteinExistence type="predicted"/>
<dbReference type="GO" id="GO:0005509">
    <property type="term" value="F:calcium ion binding"/>
    <property type="evidence" value="ECO:0007669"/>
    <property type="project" value="InterPro"/>
</dbReference>
<organism evidence="3 4">
    <name type="scientific">Exaiptasia diaphana</name>
    <name type="common">Tropical sea anemone</name>
    <name type="synonym">Aiptasia pulchella</name>
    <dbReference type="NCBI Taxonomy" id="2652724"/>
    <lineage>
        <taxon>Eukaryota</taxon>
        <taxon>Metazoa</taxon>
        <taxon>Cnidaria</taxon>
        <taxon>Anthozoa</taxon>
        <taxon>Hexacorallia</taxon>
        <taxon>Actiniaria</taxon>
        <taxon>Aiptasiidae</taxon>
        <taxon>Exaiptasia</taxon>
    </lineage>
</organism>
<dbReference type="SMART" id="SM00054">
    <property type="entry name" value="EFh"/>
    <property type="match status" value="6"/>
</dbReference>
<keyword evidence="1" id="KW-0106">Calcium</keyword>
<feature type="domain" description="EF-hand" evidence="2">
    <location>
        <begin position="233"/>
        <end position="265"/>
    </location>
</feature>
<evidence type="ECO:0000313" key="4">
    <source>
        <dbReference type="Proteomes" id="UP000887567"/>
    </source>
</evidence>
<dbReference type="SUPFAM" id="SSF47473">
    <property type="entry name" value="EF-hand"/>
    <property type="match status" value="2"/>
</dbReference>
<feature type="domain" description="EF-hand" evidence="2">
    <location>
        <begin position="52"/>
        <end position="87"/>
    </location>
</feature>
<evidence type="ECO:0000259" key="2">
    <source>
        <dbReference type="PROSITE" id="PS50222"/>
    </source>
</evidence>
<evidence type="ECO:0000313" key="3">
    <source>
        <dbReference type="EnsemblMetazoa" id="XP_020905749.1"/>
    </source>
</evidence>
<feature type="domain" description="EF-hand" evidence="2">
    <location>
        <begin position="188"/>
        <end position="223"/>
    </location>
</feature>
<dbReference type="GeneID" id="110243936"/>
<dbReference type="GO" id="GO:0005829">
    <property type="term" value="C:cytosol"/>
    <property type="evidence" value="ECO:0007669"/>
    <property type="project" value="TreeGrafter"/>
</dbReference>
<dbReference type="InterPro" id="IPR011992">
    <property type="entry name" value="EF-hand-dom_pair"/>
</dbReference>
<dbReference type="GO" id="GO:0043005">
    <property type="term" value="C:neuron projection"/>
    <property type="evidence" value="ECO:0007669"/>
    <property type="project" value="TreeGrafter"/>
</dbReference>
<reference evidence="3" key="1">
    <citation type="submission" date="2022-11" db="UniProtKB">
        <authorList>
            <consortium name="EnsemblMetazoa"/>
        </authorList>
    </citation>
    <scope>IDENTIFICATION</scope>
</reference>
<dbReference type="Proteomes" id="UP000887567">
    <property type="component" value="Unplaced"/>
</dbReference>
<dbReference type="RefSeq" id="XP_020905749.1">
    <property type="nucleotide sequence ID" value="XM_021050090.2"/>
</dbReference>
<feature type="domain" description="EF-hand" evidence="2">
    <location>
        <begin position="97"/>
        <end position="132"/>
    </location>
</feature>
<dbReference type="AlphaFoldDB" id="A0A913XKH1"/>
<dbReference type="GO" id="GO:0045202">
    <property type="term" value="C:synapse"/>
    <property type="evidence" value="ECO:0007669"/>
    <property type="project" value="TreeGrafter"/>
</dbReference>
<dbReference type="PANTHER" id="PTHR19972:SF10">
    <property type="entry name" value="CALBINDIN-32"/>
    <property type="match status" value="1"/>
</dbReference>
<dbReference type="KEGG" id="epa:110243936"/>
<accession>A0A913XKH1</accession>
<dbReference type="InterPro" id="IPR002048">
    <property type="entry name" value="EF_hand_dom"/>
</dbReference>
<keyword evidence="4" id="KW-1185">Reference proteome</keyword>
<dbReference type="PROSITE" id="PS00018">
    <property type="entry name" value="EF_HAND_1"/>
    <property type="match status" value="5"/>
</dbReference>
<evidence type="ECO:0000256" key="1">
    <source>
        <dbReference type="ARBA" id="ARBA00022837"/>
    </source>
</evidence>
<dbReference type="EnsemblMetazoa" id="XM_021050090.2">
    <property type="protein sequence ID" value="XP_020905749.1"/>
    <property type="gene ID" value="LOC110243936"/>
</dbReference>